<feature type="non-terminal residue" evidence="1">
    <location>
        <position position="1"/>
    </location>
</feature>
<evidence type="ECO:0000313" key="1">
    <source>
        <dbReference type="EMBL" id="CAK0788529.1"/>
    </source>
</evidence>
<proteinExistence type="predicted"/>
<organism evidence="1 2">
    <name type="scientific">Prorocentrum cordatum</name>
    <dbReference type="NCBI Taxonomy" id="2364126"/>
    <lineage>
        <taxon>Eukaryota</taxon>
        <taxon>Sar</taxon>
        <taxon>Alveolata</taxon>
        <taxon>Dinophyceae</taxon>
        <taxon>Prorocentrales</taxon>
        <taxon>Prorocentraceae</taxon>
        <taxon>Prorocentrum</taxon>
    </lineage>
</organism>
<sequence>ARVRRQRVSPGHLIHAAHGGAIAAAADEAAPAAVDADEVLLGAGGLPARRVPRGLVRRVAGDGDDGGPRIHYITLMGVQLRQTE</sequence>
<keyword evidence="2" id="KW-1185">Reference proteome</keyword>
<dbReference type="EMBL" id="CAUYUJ010000076">
    <property type="protein sequence ID" value="CAK0788529.1"/>
    <property type="molecule type" value="Genomic_DNA"/>
</dbReference>
<accession>A0ABN9P760</accession>
<evidence type="ECO:0000313" key="2">
    <source>
        <dbReference type="Proteomes" id="UP001189429"/>
    </source>
</evidence>
<gene>
    <name evidence="1" type="ORF">PCOR1329_LOCUS398</name>
</gene>
<dbReference type="Proteomes" id="UP001189429">
    <property type="component" value="Unassembled WGS sequence"/>
</dbReference>
<reference evidence="1" key="1">
    <citation type="submission" date="2023-10" db="EMBL/GenBank/DDBJ databases">
        <authorList>
            <person name="Chen Y."/>
            <person name="Shah S."/>
            <person name="Dougan E. K."/>
            <person name="Thang M."/>
            <person name="Chan C."/>
        </authorList>
    </citation>
    <scope>NUCLEOTIDE SEQUENCE [LARGE SCALE GENOMIC DNA]</scope>
</reference>
<name>A0ABN9P760_9DINO</name>
<comment type="caution">
    <text evidence="1">The sequence shown here is derived from an EMBL/GenBank/DDBJ whole genome shotgun (WGS) entry which is preliminary data.</text>
</comment>
<feature type="non-terminal residue" evidence="1">
    <location>
        <position position="84"/>
    </location>
</feature>
<protein>
    <submittedName>
        <fullName evidence="1">Uncharacterized protein</fullName>
    </submittedName>
</protein>